<reference evidence="1 2" key="1">
    <citation type="journal article" date="2022" name="Nat. Ecol. Evol.">
        <title>A masculinizing supergene underlies an exaggerated male reproductive morph in a spider.</title>
        <authorList>
            <person name="Hendrickx F."/>
            <person name="De Corte Z."/>
            <person name="Sonet G."/>
            <person name="Van Belleghem S.M."/>
            <person name="Kostlbacher S."/>
            <person name="Vangestel C."/>
        </authorList>
    </citation>
    <scope>NUCLEOTIDE SEQUENCE [LARGE SCALE GENOMIC DNA]</scope>
    <source>
        <strain evidence="1">W744_W776</strain>
    </source>
</reference>
<dbReference type="InterPro" id="IPR046341">
    <property type="entry name" value="SET_dom_sf"/>
</dbReference>
<gene>
    <name evidence="1" type="ORF">JTE90_000472</name>
</gene>
<dbReference type="Proteomes" id="UP000827092">
    <property type="component" value="Unassembled WGS sequence"/>
</dbReference>
<dbReference type="SUPFAM" id="SSF144232">
    <property type="entry name" value="HIT/MYND zinc finger-like"/>
    <property type="match status" value="1"/>
</dbReference>
<proteinExistence type="predicted"/>
<evidence type="ECO:0000313" key="2">
    <source>
        <dbReference type="Proteomes" id="UP000827092"/>
    </source>
</evidence>
<dbReference type="Gene3D" id="6.10.140.2220">
    <property type="match status" value="1"/>
</dbReference>
<evidence type="ECO:0008006" key="3">
    <source>
        <dbReference type="Google" id="ProtNLM"/>
    </source>
</evidence>
<sequence length="136" mass="15251">MSILTSQSYEPGDLIYSEEPFVRILRHDLWDKVCAGCCEYKKGLKKCSACSVMRFCGKNCQDLRKDLRASDLFTLMVKVSVPGCQFTPSTFTDFSQLNSISDLSSRKSSGITRSSLGLFEHHLRSVRPPLSIICIS</sequence>
<evidence type="ECO:0000313" key="1">
    <source>
        <dbReference type="EMBL" id="KAG8173439.1"/>
    </source>
</evidence>
<name>A0AAV6TPC7_9ARAC</name>
<dbReference type="Gene3D" id="2.170.270.10">
    <property type="entry name" value="SET domain"/>
    <property type="match status" value="1"/>
</dbReference>
<accession>A0AAV6TPC7</accession>
<dbReference type="AlphaFoldDB" id="A0AAV6TPC7"/>
<protein>
    <recommendedName>
        <fullName evidence="3">MYND-type domain-containing protein</fullName>
    </recommendedName>
</protein>
<keyword evidence="2" id="KW-1185">Reference proteome</keyword>
<dbReference type="EMBL" id="JAFNEN010001768">
    <property type="protein sequence ID" value="KAG8173439.1"/>
    <property type="molecule type" value="Genomic_DNA"/>
</dbReference>
<comment type="caution">
    <text evidence="1">The sequence shown here is derived from an EMBL/GenBank/DDBJ whole genome shotgun (WGS) entry which is preliminary data.</text>
</comment>
<organism evidence="1 2">
    <name type="scientific">Oedothorax gibbosus</name>
    <dbReference type="NCBI Taxonomy" id="931172"/>
    <lineage>
        <taxon>Eukaryota</taxon>
        <taxon>Metazoa</taxon>
        <taxon>Ecdysozoa</taxon>
        <taxon>Arthropoda</taxon>
        <taxon>Chelicerata</taxon>
        <taxon>Arachnida</taxon>
        <taxon>Araneae</taxon>
        <taxon>Araneomorphae</taxon>
        <taxon>Entelegynae</taxon>
        <taxon>Araneoidea</taxon>
        <taxon>Linyphiidae</taxon>
        <taxon>Erigoninae</taxon>
        <taxon>Oedothorax</taxon>
    </lineage>
</organism>